<proteinExistence type="predicted"/>
<keyword evidence="1" id="KW-0812">Transmembrane</keyword>
<dbReference type="RefSeq" id="WP_344887372.1">
    <property type="nucleotide sequence ID" value="NZ_BAAAZP010000138.1"/>
</dbReference>
<dbReference type="EMBL" id="BAAAZP010000138">
    <property type="protein sequence ID" value="GAA3693445.1"/>
    <property type="molecule type" value="Genomic_DNA"/>
</dbReference>
<evidence type="ECO:0000256" key="1">
    <source>
        <dbReference type="SAM" id="Phobius"/>
    </source>
</evidence>
<gene>
    <name evidence="2" type="ORF">GCM10022224_068700</name>
</gene>
<accession>A0ABP7CT51</accession>
<reference evidence="3" key="1">
    <citation type="journal article" date="2019" name="Int. J. Syst. Evol. Microbiol.">
        <title>The Global Catalogue of Microorganisms (GCM) 10K type strain sequencing project: providing services to taxonomists for standard genome sequencing and annotation.</title>
        <authorList>
            <consortium name="The Broad Institute Genomics Platform"/>
            <consortium name="The Broad Institute Genome Sequencing Center for Infectious Disease"/>
            <person name="Wu L."/>
            <person name="Ma J."/>
        </authorList>
    </citation>
    <scope>NUCLEOTIDE SEQUENCE [LARGE SCALE GENOMIC DNA]</scope>
    <source>
        <strain evidence="3">JCM 16904</strain>
    </source>
</reference>
<comment type="caution">
    <text evidence="2">The sequence shown here is derived from an EMBL/GenBank/DDBJ whole genome shotgun (WGS) entry which is preliminary data.</text>
</comment>
<keyword evidence="1" id="KW-1133">Transmembrane helix</keyword>
<dbReference type="Proteomes" id="UP001500902">
    <property type="component" value="Unassembled WGS sequence"/>
</dbReference>
<feature type="transmembrane region" description="Helical" evidence="1">
    <location>
        <begin position="6"/>
        <end position="23"/>
    </location>
</feature>
<organism evidence="2 3">
    <name type="scientific">Nonomuraea antimicrobica</name>
    <dbReference type="NCBI Taxonomy" id="561173"/>
    <lineage>
        <taxon>Bacteria</taxon>
        <taxon>Bacillati</taxon>
        <taxon>Actinomycetota</taxon>
        <taxon>Actinomycetes</taxon>
        <taxon>Streptosporangiales</taxon>
        <taxon>Streptosporangiaceae</taxon>
        <taxon>Nonomuraea</taxon>
    </lineage>
</organism>
<evidence type="ECO:0000313" key="2">
    <source>
        <dbReference type="EMBL" id="GAA3693445.1"/>
    </source>
</evidence>
<keyword evidence="3" id="KW-1185">Reference proteome</keyword>
<name>A0ABP7CT51_9ACTN</name>
<sequence>MRILWGCLAVVVIAPLVGLFLLFKMPMWRDDARLDDFHERVLAHPLPPETRSRSDSVAAFDKNSSGNGDYCEYRIHLKLRTNLSQRELQAYYDRAAIGGVGDHKAEVSVDMGEDVGNSGSVIVEFKDIRPSEWDIRCA</sequence>
<evidence type="ECO:0000313" key="3">
    <source>
        <dbReference type="Proteomes" id="UP001500902"/>
    </source>
</evidence>
<keyword evidence="1" id="KW-0472">Membrane</keyword>
<protein>
    <submittedName>
        <fullName evidence="2">Uncharacterized protein</fullName>
    </submittedName>
</protein>